<evidence type="ECO:0000256" key="1">
    <source>
        <dbReference type="ARBA" id="ARBA00022818"/>
    </source>
</evidence>
<dbReference type="InterPro" id="IPR051215">
    <property type="entry name" value="GRE"/>
</dbReference>
<name>A0A316A3C1_9FIRM</name>
<keyword evidence="1 3" id="KW-0556">Organic radical</keyword>
<dbReference type="RefSeq" id="WP_109709000.1">
    <property type="nucleotide sequence ID" value="NZ_QGDS01000002.1"/>
</dbReference>
<dbReference type="SUPFAM" id="SSF51998">
    <property type="entry name" value="PFL-like glycyl radical enzymes"/>
    <property type="match status" value="1"/>
</dbReference>
<dbReference type="InterPro" id="IPR010098">
    <property type="entry name" value="PFL2/GDeHydtase_fam"/>
</dbReference>
<dbReference type="InterPro" id="IPR001150">
    <property type="entry name" value="Gly_radical"/>
</dbReference>
<dbReference type="Pfam" id="PF01228">
    <property type="entry name" value="Gly_radical"/>
    <property type="match status" value="1"/>
</dbReference>
<dbReference type="PROSITE" id="PS51149">
    <property type="entry name" value="GLY_RADICAL_2"/>
    <property type="match status" value="1"/>
</dbReference>
<gene>
    <name evidence="7" type="ORF">SAMN05216529_102213</name>
</gene>
<feature type="domain" description="PFL" evidence="6">
    <location>
        <begin position="7"/>
        <end position="662"/>
    </location>
</feature>
<protein>
    <submittedName>
        <fullName evidence="7">Formate C-acetyltransferase</fullName>
    </submittedName>
</protein>
<dbReference type="NCBIfam" id="TIGR01774">
    <property type="entry name" value="PFL2-3"/>
    <property type="match status" value="1"/>
</dbReference>
<dbReference type="PANTHER" id="PTHR43641:SF2">
    <property type="entry name" value="DEHYDRATASE YBIW-RELATED"/>
    <property type="match status" value="1"/>
</dbReference>
<dbReference type="EMBL" id="UHJJ01000002">
    <property type="protein sequence ID" value="SUQ12996.1"/>
    <property type="molecule type" value="Genomic_DNA"/>
</dbReference>
<organism evidence="7 8">
    <name type="scientific">Faecalicatena contorta</name>
    <dbReference type="NCBI Taxonomy" id="39482"/>
    <lineage>
        <taxon>Bacteria</taxon>
        <taxon>Bacillati</taxon>
        <taxon>Bacillota</taxon>
        <taxon>Clostridia</taxon>
        <taxon>Lachnospirales</taxon>
        <taxon>Lachnospiraceae</taxon>
        <taxon>Faecalicatena</taxon>
    </lineage>
</organism>
<keyword evidence="2" id="KW-0456">Lyase</keyword>
<keyword evidence="7" id="KW-0808">Transferase</keyword>
<feature type="coiled-coil region" evidence="4">
    <location>
        <begin position="212"/>
        <end position="240"/>
    </location>
</feature>
<evidence type="ECO:0000256" key="2">
    <source>
        <dbReference type="ARBA" id="ARBA00023239"/>
    </source>
</evidence>
<dbReference type="AlphaFoldDB" id="A0A316A3C1"/>
<evidence type="ECO:0000313" key="8">
    <source>
        <dbReference type="Proteomes" id="UP000254051"/>
    </source>
</evidence>
<dbReference type="GO" id="GO:0016740">
    <property type="term" value="F:transferase activity"/>
    <property type="evidence" value="ECO:0007669"/>
    <property type="project" value="UniProtKB-KW"/>
</dbReference>
<dbReference type="PANTHER" id="PTHR43641">
    <property type="entry name" value="FORMATE ACETYLTRANSFERASE 3-RELATED"/>
    <property type="match status" value="1"/>
</dbReference>
<reference evidence="8" key="1">
    <citation type="submission" date="2017-07" db="EMBL/GenBank/DDBJ databases">
        <authorList>
            <person name="Varghese N."/>
            <person name="Submissions S."/>
        </authorList>
    </citation>
    <scope>NUCLEOTIDE SEQUENCE [LARGE SCALE GENOMIC DNA]</scope>
    <source>
        <strain evidence="8">NLAE-zl-C134</strain>
    </source>
</reference>
<accession>A0A316A3C1</accession>
<evidence type="ECO:0000313" key="7">
    <source>
        <dbReference type="EMBL" id="SUQ12996.1"/>
    </source>
</evidence>
<keyword evidence="4" id="KW-0175">Coiled coil</keyword>
<evidence type="ECO:0000259" key="6">
    <source>
        <dbReference type="PROSITE" id="PS51554"/>
    </source>
</evidence>
<keyword evidence="8" id="KW-1185">Reference proteome</keyword>
<feature type="domain" description="Glycine radical" evidence="5">
    <location>
        <begin position="669"/>
        <end position="790"/>
    </location>
</feature>
<dbReference type="Proteomes" id="UP000254051">
    <property type="component" value="Unassembled WGS sequence"/>
</dbReference>
<dbReference type="PROSITE" id="PS51554">
    <property type="entry name" value="PFL"/>
    <property type="match status" value="1"/>
</dbReference>
<dbReference type="Pfam" id="PF02901">
    <property type="entry name" value="PFL-like"/>
    <property type="match status" value="1"/>
</dbReference>
<dbReference type="GO" id="GO:0005829">
    <property type="term" value="C:cytosol"/>
    <property type="evidence" value="ECO:0007669"/>
    <property type="project" value="TreeGrafter"/>
</dbReference>
<evidence type="ECO:0000256" key="4">
    <source>
        <dbReference type="SAM" id="Coils"/>
    </source>
</evidence>
<sequence length="793" mass="89125">MSQNFMERIQYLKNRVVNTRPEMDLENAVILTRSFQETAGEPFAIQKAKAFRKQCMEKTVEIWDKELIVGCSGSKMRGGILCADTCWSILDDELETISTRKYDPFYLKAEDKEAFLKEVKPFWQGRSSYEAWLAQIPEDTKELRDNGVVYINRKAVRGWGETTAGYQQVINEGIEGICNTIKERRQRLDITVPGDYEKDKYLEAMLISAEGIMALAERYAKEAERLAELETDEIRKEELKEIAEICCRVPRYPARSFREALQSLYLYQICIFMEQNAASYNPGRMDQYLYPFYKADLENGVLTQDEAQELLDCLWVKFSEPCLFQDAVTAEFAAGYPMFQNVCVGGVDKNGQDAVNPLSYLILQATMDVQLYQPSLSVRYSLAKNPNTFLRKVVELIKLGTGFPAFHNDDIGIRMLMNKGVPLKEAFDWNPCGCVETNLEGRMRQYTALADINLGSIIEFSLLNGKNRKSGLTISTQTGNPATFERYEDFEEAVKEQIRYSVAAVVKGSHVIDEVCMDRFVPALSLTFKECIENCLDYARGGAKYNCGNGIILIGVADLINSIAAIKHLIYDTKQVSIEDMVAALDADFKGYEEIQELCKNAPKYGNDDESVDQIVGTMFTFIADEIEKYRSKFGTMTPGILPVSGNTPFGLEVGALPSGRNAWKPLADGVSPNGGTDFNGPGAVLKSVSKIPHDRFVQGTLLNMKVEPEMLNTDFGINQMMALLKSMCSLGVFHVQFNVIDRDILIKAQKEPDKYKGLLIRVAGYTAYFVELGKDVQDEIIGRTVQKGIMAG</sequence>
<proteinExistence type="predicted"/>
<dbReference type="OrthoDB" id="9803969at2"/>
<dbReference type="Gene3D" id="3.20.70.20">
    <property type="match status" value="1"/>
</dbReference>
<evidence type="ECO:0000259" key="5">
    <source>
        <dbReference type="PROSITE" id="PS51149"/>
    </source>
</evidence>
<evidence type="ECO:0000256" key="3">
    <source>
        <dbReference type="PROSITE-ProRule" id="PRU00493"/>
    </source>
</evidence>
<feature type="modified residue" description="Glycine radical" evidence="3">
    <location>
        <position position="765"/>
    </location>
</feature>
<dbReference type="InterPro" id="IPR004184">
    <property type="entry name" value="PFL_dom"/>
</dbReference>
<dbReference type="GO" id="GO:0016829">
    <property type="term" value="F:lyase activity"/>
    <property type="evidence" value="ECO:0007669"/>
    <property type="project" value="UniProtKB-KW"/>
</dbReference>